<dbReference type="UniPathway" id="UPA00159">
    <property type="reaction ID" value="UER00277"/>
</dbReference>
<dbReference type="GO" id="GO:0046872">
    <property type="term" value="F:metal ion binding"/>
    <property type="evidence" value="ECO:0007669"/>
    <property type="project" value="UniProtKB-KW"/>
</dbReference>
<feature type="active site" evidence="11">
    <location>
        <position position="507"/>
    </location>
</feature>
<protein>
    <recommendedName>
        <fullName evidence="11">CTP synthase</fullName>
        <ecNumber evidence="11">6.3.4.2</ecNumber>
    </recommendedName>
    <alternativeName>
        <fullName evidence="11">Cytidine 5'-triphosphate synthase</fullName>
    </alternativeName>
    <alternativeName>
        <fullName evidence="11">Cytidine triphosphate synthetase</fullName>
        <shortName evidence="11">CTP synthetase</shortName>
        <shortName evidence="11">CTPS</shortName>
    </alternativeName>
    <alternativeName>
        <fullName evidence="11">UTP--ammonia ligase</fullName>
    </alternativeName>
</protein>
<feature type="region of interest" description="Amidoligase domain" evidence="11">
    <location>
        <begin position="1"/>
        <end position="267"/>
    </location>
</feature>
<evidence type="ECO:0000313" key="14">
    <source>
        <dbReference type="EMBL" id="TDY50120.1"/>
    </source>
</evidence>
<name>A0A4R8LRB3_9BACL</name>
<feature type="domain" description="CTP synthase N-terminal" evidence="13">
    <location>
        <begin position="4"/>
        <end position="266"/>
    </location>
</feature>
<proteinExistence type="inferred from homology"/>
<dbReference type="CDD" id="cd01746">
    <property type="entry name" value="GATase1_CTP_Synthase"/>
    <property type="match status" value="1"/>
</dbReference>
<keyword evidence="3 11" id="KW-0436">Ligase</keyword>
<comment type="caution">
    <text evidence="14">The sequence shown here is derived from an EMBL/GenBank/DDBJ whole genome shotgun (WGS) entry which is preliminary data.</text>
</comment>
<dbReference type="NCBIfam" id="TIGR00337">
    <property type="entry name" value="PyrG"/>
    <property type="match status" value="1"/>
</dbReference>
<dbReference type="Gene3D" id="3.40.50.880">
    <property type="match status" value="1"/>
</dbReference>
<feature type="binding site" evidence="11">
    <location>
        <position position="14"/>
    </location>
    <ligand>
        <name>CTP</name>
        <dbReference type="ChEBI" id="CHEBI:37563"/>
        <note>allosteric inhibitor</note>
    </ligand>
</feature>
<dbReference type="Gene3D" id="3.40.50.300">
    <property type="entry name" value="P-loop containing nucleotide triphosphate hydrolases"/>
    <property type="match status" value="1"/>
</dbReference>
<comment type="similarity">
    <text evidence="2 11">Belongs to the CTP synthase family.</text>
</comment>
<dbReference type="GO" id="GO:0044210">
    <property type="term" value="P:'de novo' CTP biosynthetic process"/>
    <property type="evidence" value="ECO:0007669"/>
    <property type="project" value="UniProtKB-UniRule"/>
</dbReference>
<dbReference type="Pfam" id="PF00117">
    <property type="entry name" value="GATase"/>
    <property type="match status" value="1"/>
</dbReference>
<comment type="subunit">
    <text evidence="11">Homotetramer.</text>
</comment>
<feature type="active site" description="Nucleophile; for glutamine hydrolysis" evidence="11">
    <location>
        <position position="381"/>
    </location>
</feature>
<evidence type="ECO:0000256" key="9">
    <source>
        <dbReference type="ARBA" id="ARBA00022975"/>
    </source>
</evidence>
<evidence type="ECO:0000256" key="3">
    <source>
        <dbReference type="ARBA" id="ARBA00022598"/>
    </source>
</evidence>
<comment type="miscellaneous">
    <text evidence="11">CTPSs have evolved a hybrid strategy for distinguishing between UTP and CTP. The overlapping regions of the product feedback inhibitory and substrate sites recognize a common feature in both compounds, the triphosphate moiety. To differentiate isosteric substrate and product pyrimidine rings, an additional pocket far from the expected kinase/ligase catalytic site, specifically recognizes the cytosine and ribose portions of the product inhibitor.</text>
</comment>
<keyword evidence="4 11" id="KW-0479">Metal-binding</keyword>
<evidence type="ECO:0000256" key="10">
    <source>
        <dbReference type="ARBA" id="ARBA00047781"/>
    </source>
</evidence>
<evidence type="ECO:0000256" key="11">
    <source>
        <dbReference type="HAMAP-Rule" id="MF_01227"/>
    </source>
</evidence>
<feature type="binding site" evidence="11">
    <location>
        <begin position="15"/>
        <end position="20"/>
    </location>
    <ligand>
        <name>ATP</name>
        <dbReference type="ChEBI" id="CHEBI:30616"/>
    </ligand>
</feature>
<keyword evidence="7 11" id="KW-0460">Magnesium</keyword>
<feature type="binding site" evidence="11">
    <location>
        <position position="14"/>
    </location>
    <ligand>
        <name>UTP</name>
        <dbReference type="ChEBI" id="CHEBI:46398"/>
    </ligand>
</feature>
<evidence type="ECO:0000313" key="15">
    <source>
        <dbReference type="Proteomes" id="UP000294581"/>
    </source>
</evidence>
<dbReference type="InterPro" id="IPR027417">
    <property type="entry name" value="P-loop_NTPase"/>
</dbReference>
<evidence type="ECO:0000256" key="8">
    <source>
        <dbReference type="ARBA" id="ARBA00022962"/>
    </source>
</evidence>
<dbReference type="HAMAP" id="MF_01227">
    <property type="entry name" value="PyrG"/>
    <property type="match status" value="1"/>
</dbReference>
<organism evidence="14 15">
    <name type="scientific">Alicyclobacillus sacchari</name>
    <dbReference type="NCBI Taxonomy" id="392010"/>
    <lineage>
        <taxon>Bacteria</taxon>
        <taxon>Bacillati</taxon>
        <taxon>Bacillota</taxon>
        <taxon>Bacilli</taxon>
        <taxon>Bacillales</taxon>
        <taxon>Alicyclobacillaceae</taxon>
        <taxon>Alicyclobacillus</taxon>
    </lineage>
</organism>
<evidence type="ECO:0000256" key="7">
    <source>
        <dbReference type="ARBA" id="ARBA00022842"/>
    </source>
</evidence>
<reference evidence="14 15" key="1">
    <citation type="submission" date="2019-03" db="EMBL/GenBank/DDBJ databases">
        <title>Genomic Encyclopedia of Type Strains, Phase IV (KMG-IV): sequencing the most valuable type-strain genomes for metagenomic binning, comparative biology and taxonomic classification.</title>
        <authorList>
            <person name="Goeker M."/>
        </authorList>
    </citation>
    <scope>NUCLEOTIDE SEQUENCE [LARGE SCALE GENOMIC DNA]</scope>
    <source>
        <strain evidence="14 15">DSM 17974</strain>
    </source>
</reference>
<feature type="binding site" evidence="11">
    <location>
        <position position="224"/>
    </location>
    <ligand>
        <name>UTP</name>
        <dbReference type="ChEBI" id="CHEBI:46398"/>
    </ligand>
</feature>
<evidence type="ECO:0000256" key="2">
    <source>
        <dbReference type="ARBA" id="ARBA00007533"/>
    </source>
</evidence>
<dbReference type="NCBIfam" id="NF003792">
    <property type="entry name" value="PRK05380.1"/>
    <property type="match status" value="1"/>
</dbReference>
<dbReference type="SUPFAM" id="SSF52540">
    <property type="entry name" value="P-loop containing nucleoside triphosphate hydrolases"/>
    <property type="match status" value="1"/>
</dbReference>
<gene>
    <name evidence="11" type="primary">pyrG</name>
    <name evidence="14" type="ORF">C7445_103165</name>
</gene>
<feature type="binding site" evidence="11">
    <location>
        <position position="224"/>
    </location>
    <ligand>
        <name>CTP</name>
        <dbReference type="ChEBI" id="CHEBI:37563"/>
        <note>allosteric inhibitor</note>
    </ligand>
</feature>
<dbReference type="SUPFAM" id="SSF52317">
    <property type="entry name" value="Class I glutamine amidotransferase-like"/>
    <property type="match status" value="1"/>
</dbReference>
<comment type="activity regulation">
    <text evidence="11">Allosterically activated by GTP, when glutamine is the substrate; GTP has no effect on the reaction when ammonia is the substrate. The allosteric effector GTP functions by stabilizing the protein conformation that binds the tetrahedral intermediate(s) formed during glutamine hydrolysis. Inhibited by the product CTP, via allosteric rather than competitive inhibition.</text>
</comment>
<evidence type="ECO:0000256" key="5">
    <source>
        <dbReference type="ARBA" id="ARBA00022741"/>
    </source>
</evidence>
<dbReference type="FunFam" id="3.40.50.300:FF:000009">
    <property type="entry name" value="CTP synthase"/>
    <property type="match status" value="1"/>
</dbReference>
<evidence type="ECO:0000259" key="13">
    <source>
        <dbReference type="Pfam" id="PF06418"/>
    </source>
</evidence>
<feature type="binding site" evidence="11">
    <location>
        <position position="55"/>
    </location>
    <ligand>
        <name>L-glutamine</name>
        <dbReference type="ChEBI" id="CHEBI:58359"/>
    </ligand>
</feature>
<evidence type="ECO:0000259" key="12">
    <source>
        <dbReference type="Pfam" id="PF00117"/>
    </source>
</evidence>
<dbReference type="EC" id="6.3.4.2" evidence="11"/>
<dbReference type="PANTHER" id="PTHR11550">
    <property type="entry name" value="CTP SYNTHASE"/>
    <property type="match status" value="1"/>
</dbReference>
<dbReference type="Proteomes" id="UP000294581">
    <property type="component" value="Unassembled WGS sequence"/>
</dbReference>
<dbReference type="GO" id="GO:0005524">
    <property type="term" value="F:ATP binding"/>
    <property type="evidence" value="ECO:0007669"/>
    <property type="project" value="UniProtKB-KW"/>
</dbReference>
<dbReference type="OrthoDB" id="9801107at2"/>
<dbReference type="FunFam" id="3.40.50.880:FF:000002">
    <property type="entry name" value="CTP synthase"/>
    <property type="match status" value="1"/>
</dbReference>
<dbReference type="InterPro" id="IPR017926">
    <property type="entry name" value="GATASE"/>
</dbReference>
<comment type="catalytic activity">
    <reaction evidence="11">
        <text>UTP + NH4(+) + ATP = CTP + ADP + phosphate + 2 H(+)</text>
        <dbReference type="Rhea" id="RHEA:16597"/>
        <dbReference type="ChEBI" id="CHEBI:15378"/>
        <dbReference type="ChEBI" id="CHEBI:28938"/>
        <dbReference type="ChEBI" id="CHEBI:30616"/>
        <dbReference type="ChEBI" id="CHEBI:37563"/>
        <dbReference type="ChEBI" id="CHEBI:43474"/>
        <dbReference type="ChEBI" id="CHEBI:46398"/>
        <dbReference type="ChEBI" id="CHEBI:456216"/>
    </reaction>
</comment>
<feature type="binding site" evidence="11">
    <location>
        <position position="141"/>
    </location>
    <ligand>
        <name>Mg(2+)</name>
        <dbReference type="ChEBI" id="CHEBI:18420"/>
    </ligand>
</feature>
<feature type="binding site" evidence="11">
    <location>
        <begin position="382"/>
        <end position="385"/>
    </location>
    <ligand>
        <name>L-glutamine</name>
        <dbReference type="ChEBI" id="CHEBI:58359"/>
    </ligand>
</feature>
<dbReference type="RefSeq" id="WP_134158838.1">
    <property type="nucleotide sequence ID" value="NZ_SORF01000003.1"/>
</dbReference>
<feature type="domain" description="Glutamine amidotransferase" evidence="12">
    <location>
        <begin position="302"/>
        <end position="526"/>
    </location>
</feature>
<evidence type="ECO:0000256" key="6">
    <source>
        <dbReference type="ARBA" id="ARBA00022840"/>
    </source>
</evidence>
<feature type="active site" evidence="11">
    <location>
        <position position="509"/>
    </location>
</feature>
<comment type="catalytic activity">
    <reaction evidence="11">
        <text>L-glutamine + H2O = L-glutamate + NH4(+)</text>
        <dbReference type="Rhea" id="RHEA:15889"/>
        <dbReference type="ChEBI" id="CHEBI:15377"/>
        <dbReference type="ChEBI" id="CHEBI:28938"/>
        <dbReference type="ChEBI" id="CHEBI:29985"/>
        <dbReference type="ChEBI" id="CHEBI:58359"/>
    </reaction>
</comment>
<feature type="binding site" evidence="11">
    <location>
        <begin position="148"/>
        <end position="150"/>
    </location>
    <ligand>
        <name>CTP</name>
        <dbReference type="ChEBI" id="CHEBI:37563"/>
        <note>allosteric inhibitor</note>
    </ligand>
</feature>
<dbReference type="GO" id="GO:0097268">
    <property type="term" value="C:cytoophidium"/>
    <property type="evidence" value="ECO:0007669"/>
    <property type="project" value="UniProtKB-ARBA"/>
</dbReference>
<feature type="binding site" evidence="11">
    <location>
        <position position="462"/>
    </location>
    <ligand>
        <name>L-glutamine</name>
        <dbReference type="ChEBI" id="CHEBI:58359"/>
    </ligand>
</feature>
<evidence type="ECO:0000256" key="1">
    <source>
        <dbReference type="ARBA" id="ARBA00005171"/>
    </source>
</evidence>
<feature type="binding site" evidence="11">
    <location>
        <position position="72"/>
    </location>
    <ligand>
        <name>Mg(2+)</name>
        <dbReference type="ChEBI" id="CHEBI:18420"/>
    </ligand>
</feature>
<keyword evidence="6 11" id="KW-0067">ATP-binding</keyword>
<feature type="binding site" evidence="11">
    <location>
        <begin position="240"/>
        <end position="242"/>
    </location>
    <ligand>
        <name>ATP</name>
        <dbReference type="ChEBI" id="CHEBI:30616"/>
    </ligand>
</feature>
<dbReference type="InterPro" id="IPR004468">
    <property type="entry name" value="CTP_synthase"/>
</dbReference>
<feature type="binding site" evidence="11">
    <location>
        <begin position="188"/>
        <end position="193"/>
    </location>
    <ligand>
        <name>UTP</name>
        <dbReference type="ChEBI" id="CHEBI:46398"/>
    </ligand>
</feature>
<dbReference type="GO" id="GO:0019856">
    <property type="term" value="P:pyrimidine nucleobase biosynthetic process"/>
    <property type="evidence" value="ECO:0007669"/>
    <property type="project" value="TreeGrafter"/>
</dbReference>
<dbReference type="InterPro" id="IPR033828">
    <property type="entry name" value="GATase1_CTP_Synthase"/>
</dbReference>
<keyword evidence="9 11" id="KW-0665">Pyrimidine biosynthesis</keyword>
<dbReference type="GO" id="GO:0042802">
    <property type="term" value="F:identical protein binding"/>
    <property type="evidence" value="ECO:0007669"/>
    <property type="project" value="TreeGrafter"/>
</dbReference>
<feature type="binding site" evidence="11">
    <location>
        <begin position="188"/>
        <end position="193"/>
    </location>
    <ligand>
        <name>CTP</name>
        <dbReference type="ChEBI" id="CHEBI:37563"/>
        <note>allosteric inhibitor</note>
    </ligand>
</feature>
<sequence>MSAKYIFVTGGVVSGLGKGITAASLGRLLKNRGLNVTIQKFDPYINVDPGTMSPYQHGEVFVTDDGAETDLDLGHYERFIDNDLSQANNVTSGRIYWSVIQKERRGDYLGGTVQVIPHVTNEIKERVMQAAKPDTDIVITEIGGTVGDIESQPFLEAIREMKGEVGRNNVLYIHVTLIPYLRMASEVKTKPTQHSVASLRSIGISPNIIVCRTEVPLSQDVKRKIALFCDTDEDSVIEARDADVLYEVPLWLREEGLDDIVLRHFGIVAPPADMREWEKMVERIKRLHQKVEIAIVGKYVALPDAYASVVAALQHGGFENDAQVQIRWVNSEDVTVDNVDELLSGVGGILVPGGFGDRGIEGKIIACRYARERNIPYFGICLGMQIAVIEYARNVAKMAGAHTSEIDPRTPYPVIDLLPEQKEVEDKGGTMRLGAYPCRLLDNSNARVAYQSEWASERHRHRYEFNNDFRETLESHGLRVTGTSPDGRLVEIVEIPEHRWFVGVQFHPEFKSRPNRAQPLFREFVTASLRYQNDQQRP</sequence>
<dbReference type="CDD" id="cd03113">
    <property type="entry name" value="CTPS_N"/>
    <property type="match status" value="1"/>
</dbReference>
<comment type="function">
    <text evidence="11">Catalyzes the ATP-dependent amination of UTP to CTP with either L-glutamine or ammonia as the source of nitrogen. Regulates intracellular CTP levels through interactions with the four ribonucleotide triphosphates.</text>
</comment>
<dbReference type="InterPro" id="IPR029062">
    <property type="entry name" value="Class_I_gatase-like"/>
</dbReference>
<evidence type="ECO:0000256" key="4">
    <source>
        <dbReference type="ARBA" id="ARBA00022723"/>
    </source>
</evidence>
<dbReference type="InterPro" id="IPR017456">
    <property type="entry name" value="CTP_synthase_N"/>
</dbReference>
<comment type="pathway">
    <text evidence="1 11">Pyrimidine metabolism; CTP biosynthesis via de novo pathway; CTP from UDP: step 2/2.</text>
</comment>
<accession>A0A4R8LRB3</accession>
<keyword evidence="8 11" id="KW-0315">Glutamine amidotransferase</keyword>
<feature type="binding site" evidence="11">
    <location>
        <position position="72"/>
    </location>
    <ligand>
        <name>ATP</name>
        <dbReference type="ChEBI" id="CHEBI:30616"/>
    </ligand>
</feature>
<dbReference type="GO" id="GO:0005829">
    <property type="term" value="C:cytosol"/>
    <property type="evidence" value="ECO:0007669"/>
    <property type="project" value="TreeGrafter"/>
</dbReference>
<feature type="binding site" evidence="11">
    <location>
        <position position="405"/>
    </location>
    <ligand>
        <name>L-glutamine</name>
        <dbReference type="ChEBI" id="CHEBI:58359"/>
    </ligand>
</feature>
<keyword evidence="15" id="KW-1185">Reference proteome</keyword>
<dbReference type="PANTHER" id="PTHR11550:SF0">
    <property type="entry name" value="CTP SYNTHASE-RELATED"/>
    <property type="match status" value="1"/>
</dbReference>
<comment type="catalytic activity">
    <reaction evidence="10 11">
        <text>UTP + L-glutamine + ATP + H2O = CTP + L-glutamate + ADP + phosphate + 2 H(+)</text>
        <dbReference type="Rhea" id="RHEA:26426"/>
        <dbReference type="ChEBI" id="CHEBI:15377"/>
        <dbReference type="ChEBI" id="CHEBI:15378"/>
        <dbReference type="ChEBI" id="CHEBI:29985"/>
        <dbReference type="ChEBI" id="CHEBI:30616"/>
        <dbReference type="ChEBI" id="CHEBI:37563"/>
        <dbReference type="ChEBI" id="CHEBI:43474"/>
        <dbReference type="ChEBI" id="CHEBI:46398"/>
        <dbReference type="ChEBI" id="CHEBI:58359"/>
        <dbReference type="ChEBI" id="CHEBI:456216"/>
        <dbReference type="EC" id="6.3.4.2"/>
    </reaction>
</comment>
<keyword evidence="5 11" id="KW-0547">Nucleotide-binding</keyword>
<dbReference type="AlphaFoldDB" id="A0A4R8LRB3"/>
<feature type="binding site" evidence="11">
    <location>
        <position position="354"/>
    </location>
    <ligand>
        <name>L-glutamine</name>
        <dbReference type="ChEBI" id="CHEBI:58359"/>
    </ligand>
</feature>
<dbReference type="GO" id="GO:0003883">
    <property type="term" value="F:CTP synthase activity"/>
    <property type="evidence" value="ECO:0007669"/>
    <property type="project" value="UniProtKB-UniRule"/>
</dbReference>
<dbReference type="GO" id="GO:0004359">
    <property type="term" value="F:glutaminase activity"/>
    <property type="evidence" value="ECO:0007669"/>
    <property type="project" value="RHEA"/>
</dbReference>
<dbReference type="Pfam" id="PF06418">
    <property type="entry name" value="CTP_synth_N"/>
    <property type="match status" value="1"/>
</dbReference>
<dbReference type="EMBL" id="SORF01000003">
    <property type="protein sequence ID" value="TDY50120.1"/>
    <property type="molecule type" value="Genomic_DNA"/>
</dbReference>
<dbReference type="PROSITE" id="PS51273">
    <property type="entry name" value="GATASE_TYPE_1"/>
    <property type="match status" value="1"/>
</dbReference>